<evidence type="ECO:0000313" key="2">
    <source>
        <dbReference type="EMBL" id="RYV51256.1"/>
    </source>
</evidence>
<dbReference type="InterPro" id="IPR010310">
    <property type="entry name" value="T7SS_ESAT-6-like"/>
</dbReference>
<reference evidence="2 3" key="1">
    <citation type="submission" date="2019-01" db="EMBL/GenBank/DDBJ databases">
        <title>Novel species of Cellulomonas.</title>
        <authorList>
            <person name="Liu Q."/>
            <person name="Xin Y.-H."/>
        </authorList>
    </citation>
    <scope>NUCLEOTIDE SEQUENCE [LARGE SCALE GENOMIC DNA]</scope>
    <source>
        <strain evidence="2 3">HLT2-17</strain>
    </source>
</reference>
<dbReference type="Gene3D" id="1.10.287.1060">
    <property type="entry name" value="ESAT-6-like"/>
    <property type="match status" value="1"/>
</dbReference>
<dbReference type="Proteomes" id="UP000293764">
    <property type="component" value="Unassembled WGS sequence"/>
</dbReference>
<protein>
    <recommendedName>
        <fullName evidence="1">ESAT-6-like protein</fullName>
    </recommendedName>
</protein>
<dbReference type="SUPFAM" id="SSF140453">
    <property type="entry name" value="EsxAB dimer-like"/>
    <property type="match status" value="1"/>
</dbReference>
<gene>
    <name evidence="2" type="ORF">EUA98_09570</name>
</gene>
<name>A0A4Q5MZU8_9MICO</name>
<accession>A0A4Q5MZU8</accession>
<dbReference type="EMBL" id="SDWW01000019">
    <property type="protein sequence ID" value="RYV51256.1"/>
    <property type="molecule type" value="Genomic_DNA"/>
</dbReference>
<dbReference type="Pfam" id="PF06013">
    <property type="entry name" value="WXG100"/>
    <property type="match status" value="1"/>
</dbReference>
<proteinExistence type="inferred from homology"/>
<evidence type="ECO:0000256" key="1">
    <source>
        <dbReference type="RuleBase" id="RU362001"/>
    </source>
</evidence>
<dbReference type="InterPro" id="IPR036689">
    <property type="entry name" value="ESAT-6-like_sf"/>
</dbReference>
<dbReference type="RefSeq" id="WP_130102454.1">
    <property type="nucleotide sequence ID" value="NZ_SDWW01000019.1"/>
</dbReference>
<comment type="similarity">
    <text evidence="1">Belongs to the WXG100 family.</text>
</comment>
<sequence length="96" mass="10208">MSRYEVDSEQVAHASAAVRGSTAAIRTEVAAMMRHLTELQGSWRGSAASAFGTVMADWASTQQRVEESLDQVTAALGAAATSYADAEQQATRLFGR</sequence>
<keyword evidence="3" id="KW-1185">Reference proteome</keyword>
<dbReference type="OrthoDB" id="4231069at2"/>
<organism evidence="2 3">
    <name type="scientific">Pengzhenrongella frigida</name>
    <dbReference type="NCBI Taxonomy" id="1259133"/>
    <lineage>
        <taxon>Bacteria</taxon>
        <taxon>Bacillati</taxon>
        <taxon>Actinomycetota</taxon>
        <taxon>Actinomycetes</taxon>
        <taxon>Micrococcales</taxon>
        <taxon>Pengzhenrongella</taxon>
    </lineage>
</organism>
<dbReference type="AlphaFoldDB" id="A0A4Q5MZU8"/>
<comment type="caution">
    <text evidence="2">The sequence shown here is derived from an EMBL/GenBank/DDBJ whole genome shotgun (WGS) entry which is preliminary data.</text>
</comment>
<evidence type="ECO:0000313" key="3">
    <source>
        <dbReference type="Proteomes" id="UP000293764"/>
    </source>
</evidence>
<dbReference type="NCBIfam" id="TIGR03930">
    <property type="entry name" value="WXG100_ESAT6"/>
    <property type="match status" value="1"/>
</dbReference>